<comment type="caution">
    <text evidence="7">The sequence shown here is derived from an EMBL/GenBank/DDBJ whole genome shotgun (WGS) entry which is preliminary data.</text>
</comment>
<dbReference type="GO" id="GO:0005886">
    <property type="term" value="C:plasma membrane"/>
    <property type="evidence" value="ECO:0007669"/>
    <property type="project" value="TreeGrafter"/>
</dbReference>
<dbReference type="PANTHER" id="PTHR30520:SF6">
    <property type="entry name" value="FORMATE_NITRATE FAMILY TRANSPORTER (EUROFUNG)"/>
    <property type="match status" value="1"/>
</dbReference>
<dbReference type="Pfam" id="PF01226">
    <property type="entry name" value="Form_Nir_trans"/>
    <property type="match status" value="1"/>
</dbReference>
<protein>
    <submittedName>
        <fullName evidence="7">Formate transporter</fullName>
    </submittedName>
</protein>
<dbReference type="InterPro" id="IPR024002">
    <property type="entry name" value="For/NO2_transpt_CS"/>
</dbReference>
<keyword evidence="8" id="KW-1185">Reference proteome</keyword>
<evidence type="ECO:0000256" key="5">
    <source>
        <dbReference type="ARBA" id="ARBA00049660"/>
    </source>
</evidence>
<keyword evidence="2 6" id="KW-0812">Transmembrane</keyword>
<sequence>MSYHPPISILPAGSDLGAYKAQLPAWNLLLRSAMSGAYIGMGAALMVVVTTGMELTLGSGMVRFIGGAVFPLGVILTVLTGAELFTGDAMLAPLAACRNQISWLMVVRLWGLAWAGNFIGAFFFAAIMTAGPLTFTDSSGLTSATAAGISTVSIATVKCSVMGLGGFFSLFLGSLAAGWLVNLGVLLALCADDVIGKIVGIWFPVMAMMASGLDHVVTNMYLIPAGLLTAGDLSPLQVAQVGPGITNLGWSTMWNNLIPASLGNLIGGLFFVGLLYWLSFKKELEG</sequence>
<reference evidence="7 8" key="1">
    <citation type="submission" date="2018-05" db="EMBL/GenBank/DDBJ databases">
        <title>Draft genome of Methanospirillum lacunae Ki8-1.</title>
        <authorList>
            <person name="Dueholm M.S."/>
            <person name="Nielsen P.H."/>
            <person name="Bakmann L.F."/>
            <person name="Otzen D.E."/>
        </authorList>
    </citation>
    <scope>NUCLEOTIDE SEQUENCE [LARGE SCALE GENOMIC DNA]</scope>
    <source>
        <strain evidence="7 8">Ki8-1</strain>
    </source>
</reference>
<accession>A0A2V2MZC2</accession>
<keyword evidence="4 6" id="KW-0472">Membrane</keyword>
<evidence type="ECO:0000256" key="2">
    <source>
        <dbReference type="ARBA" id="ARBA00022692"/>
    </source>
</evidence>
<dbReference type="GO" id="GO:0015499">
    <property type="term" value="F:formate transmembrane transporter activity"/>
    <property type="evidence" value="ECO:0007669"/>
    <property type="project" value="TreeGrafter"/>
</dbReference>
<proteinExistence type="inferred from homology"/>
<evidence type="ECO:0000256" key="6">
    <source>
        <dbReference type="SAM" id="Phobius"/>
    </source>
</evidence>
<feature type="transmembrane region" description="Helical" evidence="6">
    <location>
        <begin position="61"/>
        <end position="85"/>
    </location>
</feature>
<dbReference type="RefSeq" id="WP_109968331.1">
    <property type="nucleotide sequence ID" value="NZ_CP176093.1"/>
</dbReference>
<evidence type="ECO:0000313" key="8">
    <source>
        <dbReference type="Proteomes" id="UP000245657"/>
    </source>
</evidence>
<dbReference type="PANTHER" id="PTHR30520">
    <property type="entry name" value="FORMATE TRANSPORTER-RELATED"/>
    <property type="match status" value="1"/>
</dbReference>
<feature type="transmembrane region" description="Helical" evidence="6">
    <location>
        <begin position="106"/>
        <end position="128"/>
    </location>
</feature>
<feature type="transmembrane region" description="Helical" evidence="6">
    <location>
        <begin position="28"/>
        <end position="49"/>
    </location>
</feature>
<dbReference type="EMBL" id="QGMY01000006">
    <property type="protein sequence ID" value="PWR72819.1"/>
    <property type="molecule type" value="Genomic_DNA"/>
</dbReference>
<feature type="transmembrane region" description="Helical" evidence="6">
    <location>
        <begin position="167"/>
        <end position="189"/>
    </location>
</feature>
<dbReference type="InterPro" id="IPR023271">
    <property type="entry name" value="Aquaporin-like"/>
</dbReference>
<comment type="subcellular location">
    <subcellularLocation>
        <location evidence="1">Membrane</location>
        <topology evidence="1">Multi-pass membrane protein</topology>
    </subcellularLocation>
</comment>
<evidence type="ECO:0000313" key="7">
    <source>
        <dbReference type="EMBL" id="PWR72819.1"/>
    </source>
</evidence>
<dbReference type="AlphaFoldDB" id="A0A2V2MZC2"/>
<gene>
    <name evidence="7" type="ORF">DK846_07680</name>
</gene>
<organism evidence="7 8">
    <name type="scientific">Methanospirillum lacunae</name>
    <dbReference type="NCBI Taxonomy" id="668570"/>
    <lineage>
        <taxon>Archaea</taxon>
        <taxon>Methanobacteriati</taxon>
        <taxon>Methanobacteriota</taxon>
        <taxon>Stenosarchaea group</taxon>
        <taxon>Methanomicrobia</taxon>
        <taxon>Methanomicrobiales</taxon>
        <taxon>Methanospirillaceae</taxon>
        <taxon>Methanospirillum</taxon>
    </lineage>
</organism>
<feature type="transmembrane region" description="Helical" evidence="6">
    <location>
        <begin position="257"/>
        <end position="278"/>
    </location>
</feature>
<keyword evidence="3 6" id="KW-1133">Transmembrane helix</keyword>
<comment type="similarity">
    <text evidence="5">Belongs to the FNT transporter (TC 1.A.16) family.</text>
</comment>
<dbReference type="InterPro" id="IPR000292">
    <property type="entry name" value="For/NO2_transpt"/>
</dbReference>
<feature type="transmembrane region" description="Helical" evidence="6">
    <location>
        <begin position="201"/>
        <end position="223"/>
    </location>
</feature>
<evidence type="ECO:0000256" key="4">
    <source>
        <dbReference type="ARBA" id="ARBA00023136"/>
    </source>
</evidence>
<name>A0A2V2MZC2_9EURY</name>
<dbReference type="OrthoDB" id="117182at2157"/>
<dbReference type="Gene3D" id="1.20.1080.10">
    <property type="entry name" value="Glycerol uptake facilitator protein"/>
    <property type="match status" value="1"/>
</dbReference>
<dbReference type="PROSITE" id="PS01005">
    <property type="entry name" value="FORMATE_NITRITE_TP_1"/>
    <property type="match status" value="1"/>
</dbReference>
<dbReference type="Proteomes" id="UP000245657">
    <property type="component" value="Unassembled WGS sequence"/>
</dbReference>
<evidence type="ECO:0000256" key="1">
    <source>
        <dbReference type="ARBA" id="ARBA00004141"/>
    </source>
</evidence>
<dbReference type="GeneID" id="97548474"/>
<evidence type="ECO:0000256" key="3">
    <source>
        <dbReference type="ARBA" id="ARBA00022989"/>
    </source>
</evidence>